<gene>
    <name evidence="12" type="ORF">B0W44_14070</name>
</gene>
<dbReference type="Gene3D" id="1.10.3660.10">
    <property type="entry name" value="6-phosphogluconate dehydrogenase C-terminal like domain"/>
    <property type="match status" value="1"/>
</dbReference>
<dbReference type="GO" id="GO:0070403">
    <property type="term" value="F:NAD+ binding"/>
    <property type="evidence" value="ECO:0007669"/>
    <property type="project" value="InterPro"/>
</dbReference>
<keyword evidence="9" id="KW-0057">Aromatic amino acid biosynthesis</keyword>
<dbReference type="Pfam" id="PF02153">
    <property type="entry name" value="PDH_N"/>
    <property type="match status" value="1"/>
</dbReference>
<dbReference type="Pfam" id="PF20463">
    <property type="entry name" value="PDH_C"/>
    <property type="match status" value="1"/>
</dbReference>
<comment type="pathway">
    <text evidence="1">Amino-acid biosynthesis; L-tyrosine biosynthesis; (4-hydroxyphenyl)pyruvate from prephenate (NAD(+) route): step 1/1.</text>
</comment>
<dbReference type="KEGG" id="ntr:B0W44_14070"/>
<evidence type="ECO:0000256" key="2">
    <source>
        <dbReference type="ARBA" id="ARBA00007964"/>
    </source>
</evidence>
<dbReference type="CDD" id="cd04909">
    <property type="entry name" value="ACT_PDH-BS"/>
    <property type="match status" value="1"/>
</dbReference>
<organism evidence="12 13">
    <name type="scientific">Novibacillus thermophilus</name>
    <dbReference type="NCBI Taxonomy" id="1471761"/>
    <lineage>
        <taxon>Bacteria</taxon>
        <taxon>Bacillati</taxon>
        <taxon>Bacillota</taxon>
        <taxon>Bacilli</taxon>
        <taxon>Bacillales</taxon>
        <taxon>Thermoactinomycetaceae</taxon>
        <taxon>Novibacillus</taxon>
    </lineage>
</organism>
<dbReference type="FunFam" id="1.10.3660.10:FF:000003">
    <property type="entry name" value="Prephenate dehydrogenase"/>
    <property type="match status" value="1"/>
</dbReference>
<dbReference type="FunFam" id="3.40.50.720:FF:000208">
    <property type="entry name" value="Prephenate dehydrogenase"/>
    <property type="match status" value="1"/>
</dbReference>
<evidence type="ECO:0000256" key="3">
    <source>
        <dbReference type="ARBA" id="ARBA00012068"/>
    </source>
</evidence>
<keyword evidence="7" id="KW-0560">Oxidoreductase</keyword>
<keyword evidence="8" id="KW-0520">NAD</keyword>
<dbReference type="RefSeq" id="WP_228441185.1">
    <property type="nucleotide sequence ID" value="NZ_CP019699.1"/>
</dbReference>
<dbReference type="EC" id="1.3.1.12" evidence="3"/>
<dbReference type="InterPro" id="IPR046825">
    <property type="entry name" value="PDH_C"/>
</dbReference>
<dbReference type="EMBL" id="CP019699">
    <property type="protein sequence ID" value="AQS56710.1"/>
    <property type="molecule type" value="Genomic_DNA"/>
</dbReference>
<dbReference type="AlphaFoldDB" id="A0A1U9K9K3"/>
<dbReference type="InterPro" id="IPR046826">
    <property type="entry name" value="PDH_N"/>
</dbReference>
<evidence type="ECO:0000256" key="9">
    <source>
        <dbReference type="ARBA" id="ARBA00023141"/>
    </source>
</evidence>
<evidence type="ECO:0000256" key="8">
    <source>
        <dbReference type="ARBA" id="ARBA00023027"/>
    </source>
</evidence>
<dbReference type="InterPro" id="IPR008927">
    <property type="entry name" value="6-PGluconate_DH-like_C_sf"/>
</dbReference>
<dbReference type="PANTHER" id="PTHR21363:SF0">
    <property type="entry name" value="PREPHENATE DEHYDROGENASE [NADP(+)]"/>
    <property type="match status" value="1"/>
</dbReference>
<dbReference type="GO" id="GO:0004665">
    <property type="term" value="F:prephenate dehydrogenase (NADP+) activity"/>
    <property type="evidence" value="ECO:0007669"/>
    <property type="project" value="InterPro"/>
</dbReference>
<dbReference type="STRING" id="1471761.B0W44_14070"/>
<reference evidence="12 13" key="1">
    <citation type="journal article" date="2015" name="Int. J. Syst. Evol. Microbiol.">
        <title>Novibacillus thermophilus gen. nov., sp. nov., a Gram-staining-negative and moderately thermophilic member of the family Thermoactinomycetaceae.</title>
        <authorList>
            <person name="Yang G."/>
            <person name="Chen J."/>
            <person name="Zhou S."/>
        </authorList>
    </citation>
    <scope>NUCLEOTIDE SEQUENCE [LARGE SCALE GENOMIC DNA]</scope>
    <source>
        <strain evidence="12 13">SG-1</strain>
    </source>
</reference>
<evidence type="ECO:0000256" key="6">
    <source>
        <dbReference type="ARBA" id="ARBA00022605"/>
    </source>
</evidence>
<feature type="domain" description="Prephenate/arogenate dehydrogenase" evidence="11">
    <location>
        <begin position="5"/>
        <end position="292"/>
    </location>
</feature>
<dbReference type="NCBIfam" id="NF005107">
    <property type="entry name" value="PRK06545.1-5"/>
    <property type="match status" value="1"/>
</dbReference>
<dbReference type="SUPFAM" id="SSF55021">
    <property type="entry name" value="ACT-like"/>
    <property type="match status" value="1"/>
</dbReference>
<dbReference type="PROSITE" id="PS51176">
    <property type="entry name" value="PDH_ADH"/>
    <property type="match status" value="1"/>
</dbReference>
<dbReference type="PANTHER" id="PTHR21363">
    <property type="entry name" value="PREPHENATE DEHYDROGENASE"/>
    <property type="match status" value="1"/>
</dbReference>
<evidence type="ECO:0000256" key="7">
    <source>
        <dbReference type="ARBA" id="ARBA00023002"/>
    </source>
</evidence>
<evidence type="ECO:0000256" key="10">
    <source>
        <dbReference type="ARBA" id="ARBA00049260"/>
    </source>
</evidence>
<dbReference type="InterPro" id="IPR050812">
    <property type="entry name" value="Preph/Arog_dehydrog"/>
</dbReference>
<evidence type="ECO:0000256" key="5">
    <source>
        <dbReference type="ARBA" id="ARBA00022498"/>
    </source>
</evidence>
<dbReference type="Gene3D" id="3.40.50.720">
    <property type="entry name" value="NAD(P)-binding Rossmann-like Domain"/>
    <property type="match status" value="1"/>
</dbReference>
<accession>A0A1U9K9K3</accession>
<sequence>MKEIEQVSIVGVGLIGGSLGLVFRQHGIRVVGFDKDAESLKRAAALGVIDEGIPQLVKAVSDSDVIIVCTPVRTIRAILEQLSAISLKPGAIVTDTGSTKKELADFAKRLRWQNGSYIGAHPMAGSHRSGVEAATSDLFENAYYVLTPSKETPLSTVEKLTKLLKFTRAKIVQMTADEHDRIMAAISHWPHVLAAMLVNQVGEYNKRNGWYHTLAAGGFRDFTRIASSDPKMWRDITLTNRVPILTMLEHWQRELSQFRHMLLNEQEEDLEAFFLGAKRFRDQLPKRARGSLPRVYECYVDVPDHPGSIGKVATLLGNKGISLANIGILENREEVAGVLRLAFYKEADYDRAVSVLKEHGYPVYPAERENGNR</sequence>
<comment type="catalytic activity">
    <reaction evidence="10">
        <text>prephenate + NAD(+) = 3-(4-hydroxyphenyl)pyruvate + CO2 + NADH</text>
        <dbReference type="Rhea" id="RHEA:13869"/>
        <dbReference type="ChEBI" id="CHEBI:16526"/>
        <dbReference type="ChEBI" id="CHEBI:29934"/>
        <dbReference type="ChEBI" id="CHEBI:36242"/>
        <dbReference type="ChEBI" id="CHEBI:57540"/>
        <dbReference type="ChEBI" id="CHEBI:57945"/>
        <dbReference type="EC" id="1.3.1.12"/>
    </reaction>
</comment>
<dbReference type="GO" id="GO:0006571">
    <property type="term" value="P:tyrosine biosynthetic process"/>
    <property type="evidence" value="ECO:0007669"/>
    <property type="project" value="UniProtKB-KW"/>
</dbReference>
<comment type="similarity">
    <text evidence="2">Belongs to the prephenate/arogenate dehydrogenase family.</text>
</comment>
<dbReference type="InterPro" id="IPR003099">
    <property type="entry name" value="Prephen_DH"/>
</dbReference>
<dbReference type="SUPFAM" id="SSF51735">
    <property type="entry name" value="NAD(P)-binding Rossmann-fold domains"/>
    <property type="match status" value="1"/>
</dbReference>
<keyword evidence="6" id="KW-0028">Amino-acid biosynthesis</keyword>
<evidence type="ECO:0000259" key="11">
    <source>
        <dbReference type="PROSITE" id="PS51176"/>
    </source>
</evidence>
<dbReference type="InterPro" id="IPR045865">
    <property type="entry name" value="ACT-like_dom_sf"/>
</dbReference>
<proteinExistence type="inferred from homology"/>
<evidence type="ECO:0000256" key="4">
    <source>
        <dbReference type="ARBA" id="ARBA00016891"/>
    </source>
</evidence>
<dbReference type="SUPFAM" id="SSF48179">
    <property type="entry name" value="6-phosphogluconate dehydrogenase C-terminal domain-like"/>
    <property type="match status" value="1"/>
</dbReference>
<keyword evidence="13" id="KW-1185">Reference proteome</keyword>
<protein>
    <recommendedName>
        <fullName evidence="4">Prephenate dehydrogenase</fullName>
        <ecNumber evidence="3">1.3.1.12</ecNumber>
    </recommendedName>
</protein>
<dbReference type="InterPro" id="IPR036291">
    <property type="entry name" value="NAD(P)-bd_dom_sf"/>
</dbReference>
<dbReference type="Proteomes" id="UP000188603">
    <property type="component" value="Chromosome"/>
</dbReference>
<name>A0A1U9K9K3_9BACL</name>
<evidence type="ECO:0000313" key="13">
    <source>
        <dbReference type="Proteomes" id="UP000188603"/>
    </source>
</evidence>
<dbReference type="GO" id="GO:0008977">
    <property type="term" value="F:prephenate dehydrogenase (NAD+) activity"/>
    <property type="evidence" value="ECO:0007669"/>
    <property type="project" value="UniProtKB-EC"/>
</dbReference>
<keyword evidence="5" id="KW-0827">Tyrosine biosynthesis</keyword>
<evidence type="ECO:0000256" key="1">
    <source>
        <dbReference type="ARBA" id="ARBA00005067"/>
    </source>
</evidence>
<evidence type="ECO:0000313" key="12">
    <source>
        <dbReference type="EMBL" id="AQS56710.1"/>
    </source>
</evidence>